<comment type="caution">
    <text evidence="2">The sequence shown here is derived from an EMBL/GenBank/DDBJ whole genome shotgun (WGS) entry which is preliminary data.</text>
</comment>
<feature type="transmembrane region" description="Helical" evidence="1">
    <location>
        <begin position="15"/>
        <end position="37"/>
    </location>
</feature>
<dbReference type="AlphaFoldDB" id="A0ABD2ZUC6"/>
<reference evidence="2 3" key="1">
    <citation type="submission" date="2024-11" db="EMBL/GenBank/DDBJ databases">
        <title>A near-complete genome assembly of Cinchona calisaya.</title>
        <authorList>
            <person name="Lian D.C."/>
            <person name="Zhao X.W."/>
            <person name="Wei L."/>
        </authorList>
    </citation>
    <scope>NUCLEOTIDE SEQUENCE [LARGE SCALE GENOMIC DNA]</scope>
    <source>
        <tissue evidence="2">Nenye</tissue>
    </source>
</reference>
<dbReference type="EMBL" id="JBJUIK010000007">
    <property type="protein sequence ID" value="KAL3522724.1"/>
    <property type="molecule type" value="Genomic_DNA"/>
</dbReference>
<sequence>MAVFLHKRRNSVNSFFWFSFLEFLVYPVLFSIFWFWFSLFKVTGILSAACWVFLNLRSCSESNFLLFYLAIVFAMIRFNCFKQRNHPTWGNVGYGTCPHIKSQWLMYLGVAADLGTVTVKGIV</sequence>
<gene>
    <name evidence="2" type="ORF">ACH5RR_015558</name>
</gene>
<keyword evidence="3" id="KW-1185">Reference proteome</keyword>
<keyword evidence="1" id="KW-0472">Membrane</keyword>
<keyword evidence="1" id="KW-0812">Transmembrane</keyword>
<dbReference type="Proteomes" id="UP001630127">
    <property type="component" value="Unassembled WGS sequence"/>
</dbReference>
<evidence type="ECO:0000313" key="2">
    <source>
        <dbReference type="EMBL" id="KAL3522724.1"/>
    </source>
</evidence>
<feature type="transmembrane region" description="Helical" evidence="1">
    <location>
        <begin position="64"/>
        <end position="81"/>
    </location>
</feature>
<evidence type="ECO:0000256" key="1">
    <source>
        <dbReference type="SAM" id="Phobius"/>
    </source>
</evidence>
<protein>
    <submittedName>
        <fullName evidence="2">Uncharacterized protein</fullName>
    </submittedName>
</protein>
<proteinExistence type="predicted"/>
<keyword evidence="1" id="KW-1133">Transmembrane helix</keyword>
<evidence type="ECO:0000313" key="3">
    <source>
        <dbReference type="Proteomes" id="UP001630127"/>
    </source>
</evidence>
<accession>A0ABD2ZUC6</accession>
<name>A0ABD2ZUC6_9GENT</name>
<organism evidence="2 3">
    <name type="scientific">Cinchona calisaya</name>
    <dbReference type="NCBI Taxonomy" id="153742"/>
    <lineage>
        <taxon>Eukaryota</taxon>
        <taxon>Viridiplantae</taxon>
        <taxon>Streptophyta</taxon>
        <taxon>Embryophyta</taxon>
        <taxon>Tracheophyta</taxon>
        <taxon>Spermatophyta</taxon>
        <taxon>Magnoliopsida</taxon>
        <taxon>eudicotyledons</taxon>
        <taxon>Gunneridae</taxon>
        <taxon>Pentapetalae</taxon>
        <taxon>asterids</taxon>
        <taxon>lamiids</taxon>
        <taxon>Gentianales</taxon>
        <taxon>Rubiaceae</taxon>
        <taxon>Cinchonoideae</taxon>
        <taxon>Cinchoneae</taxon>
        <taxon>Cinchona</taxon>
    </lineage>
</organism>